<accession>A0ABR4FLP7</accession>
<dbReference type="EMBL" id="JBFTWV010000190">
    <property type="protein sequence ID" value="KAL2784191.1"/>
    <property type="molecule type" value="Genomic_DNA"/>
</dbReference>
<evidence type="ECO:0000313" key="3">
    <source>
        <dbReference type="EMBL" id="KAL2784191.1"/>
    </source>
</evidence>
<sequence>MQTSPSTRDTWTIEDRQRLLRLRQTFSVLSWRRFHKLRLFPRRSENALAAQWYFIQRQRTQLGITDGDDEADNGGGLTPRPDNNEGMGGLVSDLDRARSATDGDQEVREYSDTRAVGSDLDAGAADRDDLEMLPRSADATVPTNARSSTKHRIGIVILKLPPRLLAQQIMDRSSRASAMDPCHDVFQTLAVVQKNCKHPRTEAESKAQGSFWKVQHKKKGAAGPSLTKKCCRRTSSDPATVTSAWLVITKPSIYTCSTPRPKPEKPACPSRGTAITIGAPIRALAIRSPRSYENIGETLRRFCSREANKHTRLRDKIQALQNQGHAITNRITKLEEQAAKARRNSDRAQMFLQRPDMFLTLDASRLHSWMRTMDTSEPQDSSTLQTNGDYGHVDEKRVIVLDD</sequence>
<evidence type="ECO:0000256" key="2">
    <source>
        <dbReference type="SAM" id="MobiDB-lite"/>
    </source>
</evidence>
<keyword evidence="4" id="KW-1185">Reference proteome</keyword>
<protein>
    <submittedName>
        <fullName evidence="3">Uncharacterized protein</fullName>
    </submittedName>
</protein>
<evidence type="ECO:0000313" key="4">
    <source>
        <dbReference type="Proteomes" id="UP001610563"/>
    </source>
</evidence>
<organism evidence="3 4">
    <name type="scientific">Aspergillus keveii</name>
    <dbReference type="NCBI Taxonomy" id="714993"/>
    <lineage>
        <taxon>Eukaryota</taxon>
        <taxon>Fungi</taxon>
        <taxon>Dikarya</taxon>
        <taxon>Ascomycota</taxon>
        <taxon>Pezizomycotina</taxon>
        <taxon>Eurotiomycetes</taxon>
        <taxon>Eurotiomycetidae</taxon>
        <taxon>Eurotiales</taxon>
        <taxon>Aspergillaceae</taxon>
        <taxon>Aspergillus</taxon>
        <taxon>Aspergillus subgen. Nidulantes</taxon>
    </lineage>
</organism>
<evidence type="ECO:0000256" key="1">
    <source>
        <dbReference type="SAM" id="Coils"/>
    </source>
</evidence>
<comment type="caution">
    <text evidence="3">The sequence shown here is derived from an EMBL/GenBank/DDBJ whole genome shotgun (WGS) entry which is preliminary data.</text>
</comment>
<reference evidence="3 4" key="1">
    <citation type="submission" date="2024-07" db="EMBL/GenBank/DDBJ databases">
        <title>Section-level genome sequencing and comparative genomics of Aspergillus sections Usti and Cavernicolus.</title>
        <authorList>
            <consortium name="Lawrence Berkeley National Laboratory"/>
            <person name="Nybo J.L."/>
            <person name="Vesth T.C."/>
            <person name="Theobald S."/>
            <person name="Frisvad J.C."/>
            <person name="Larsen T.O."/>
            <person name="Kjaerboelling I."/>
            <person name="Rothschild-Mancinelli K."/>
            <person name="Lyhne E.K."/>
            <person name="Kogle M.E."/>
            <person name="Barry K."/>
            <person name="Clum A."/>
            <person name="Na H."/>
            <person name="Ledsgaard L."/>
            <person name="Lin J."/>
            <person name="Lipzen A."/>
            <person name="Kuo A."/>
            <person name="Riley R."/>
            <person name="Mondo S."/>
            <person name="Labutti K."/>
            <person name="Haridas S."/>
            <person name="Pangalinan J."/>
            <person name="Salamov A.A."/>
            <person name="Simmons B.A."/>
            <person name="Magnuson J.K."/>
            <person name="Chen J."/>
            <person name="Drula E."/>
            <person name="Henrissat B."/>
            <person name="Wiebenga A."/>
            <person name="Lubbers R.J."/>
            <person name="Gomes A.C."/>
            <person name="Makela M.R."/>
            <person name="Stajich J."/>
            <person name="Grigoriev I.V."/>
            <person name="Mortensen U.H."/>
            <person name="De Vries R.P."/>
            <person name="Baker S.E."/>
            <person name="Andersen M.R."/>
        </authorList>
    </citation>
    <scope>NUCLEOTIDE SEQUENCE [LARGE SCALE GENOMIC DNA]</scope>
    <source>
        <strain evidence="3 4">CBS 209.92</strain>
    </source>
</reference>
<feature type="region of interest" description="Disordered" evidence="2">
    <location>
        <begin position="64"/>
        <end position="130"/>
    </location>
</feature>
<dbReference type="Proteomes" id="UP001610563">
    <property type="component" value="Unassembled WGS sequence"/>
</dbReference>
<proteinExistence type="predicted"/>
<name>A0ABR4FLP7_9EURO</name>
<gene>
    <name evidence="3" type="ORF">BJX66DRAFT_344284</name>
</gene>
<keyword evidence="1" id="KW-0175">Coiled coil</keyword>
<feature type="coiled-coil region" evidence="1">
    <location>
        <begin position="303"/>
        <end position="344"/>
    </location>
</feature>
<dbReference type="InterPro" id="IPR009057">
    <property type="entry name" value="Homeodomain-like_sf"/>
</dbReference>
<dbReference type="SUPFAM" id="SSF46689">
    <property type="entry name" value="Homeodomain-like"/>
    <property type="match status" value="1"/>
</dbReference>
<feature type="compositionally biased region" description="Basic and acidic residues" evidence="2">
    <location>
        <begin position="93"/>
        <end position="112"/>
    </location>
</feature>